<dbReference type="STRING" id="31246.A0A183NPN8"/>
<evidence type="ECO:0000313" key="2">
    <source>
        <dbReference type="Proteomes" id="UP000269396"/>
    </source>
</evidence>
<dbReference type="Pfam" id="PF14949">
    <property type="entry name" value="ARF7EP_C"/>
    <property type="match status" value="1"/>
</dbReference>
<dbReference type="PANTHER" id="PTHR46536:SF3">
    <property type="entry name" value="ARF7 EFFECTOR PROTEIN C-TERMINAL DOMAIN-CONTAINING PROTEIN"/>
    <property type="match status" value="1"/>
</dbReference>
<dbReference type="EMBL" id="UZAL01009688">
    <property type="protein sequence ID" value="VDP02448.1"/>
    <property type="molecule type" value="Genomic_DNA"/>
</dbReference>
<evidence type="ECO:0000313" key="1">
    <source>
        <dbReference type="EMBL" id="VDP02448.1"/>
    </source>
</evidence>
<proteinExistence type="predicted"/>
<reference evidence="1 2" key="1">
    <citation type="submission" date="2018-11" db="EMBL/GenBank/DDBJ databases">
        <authorList>
            <consortium name="Pathogen Informatics"/>
        </authorList>
    </citation>
    <scope>NUCLEOTIDE SEQUENCE [LARGE SCALE GENOMIC DNA]</scope>
    <source>
        <strain>Denwood</strain>
        <strain evidence="2">Zambia</strain>
    </source>
</reference>
<dbReference type="PANTHER" id="PTHR46536">
    <property type="entry name" value="ARL14 EFFECTOR PROTEIN"/>
    <property type="match status" value="1"/>
</dbReference>
<organism evidence="1 2">
    <name type="scientific">Schistosoma mattheei</name>
    <dbReference type="NCBI Taxonomy" id="31246"/>
    <lineage>
        <taxon>Eukaryota</taxon>
        <taxon>Metazoa</taxon>
        <taxon>Spiralia</taxon>
        <taxon>Lophotrochozoa</taxon>
        <taxon>Platyhelminthes</taxon>
        <taxon>Trematoda</taxon>
        <taxon>Digenea</taxon>
        <taxon>Strigeidida</taxon>
        <taxon>Schistosomatoidea</taxon>
        <taxon>Schistosomatidae</taxon>
        <taxon>Schistosoma</taxon>
    </lineage>
</organism>
<name>A0A183NPN8_9TREM</name>
<dbReference type="Proteomes" id="UP000269396">
    <property type="component" value="Unassembled WGS sequence"/>
</dbReference>
<gene>
    <name evidence="1" type="ORF">SMTD_LOCUS4074</name>
</gene>
<dbReference type="InterPro" id="IPR029264">
    <property type="entry name" value="ARF7EP_C"/>
</dbReference>
<dbReference type="AlphaFoldDB" id="A0A183NPN8"/>
<sequence length="122" mass="14446">MLNLFEIIKSNLGDDTYHQQQSTEIIKLHHEAIGWRMLMGCLCFFMRAANEEIRYRLHPLYDSRGRLLGTLEYNCDCLKSECPGCHLPCRRCHSTFCGASCRIYRTYRVTEVRKLQELVFDY</sequence>
<keyword evidence="2" id="KW-1185">Reference proteome</keyword>
<accession>A0A183NPN8</accession>
<protein>
    <submittedName>
        <fullName evidence="1">Uncharacterized protein</fullName>
    </submittedName>
</protein>